<dbReference type="Gramene" id="TVU36670">
    <property type="protein sequence ID" value="TVU36670"/>
    <property type="gene ID" value="EJB05_18614"/>
</dbReference>
<comment type="caution">
    <text evidence="3">The sequence shown here is derived from an EMBL/GenBank/DDBJ whole genome shotgun (WGS) entry which is preliminary data.</text>
</comment>
<dbReference type="OrthoDB" id="681064at2759"/>
<dbReference type="PANTHER" id="PTHR33074:SF139">
    <property type="entry name" value="OS09G0567000 PROTEIN"/>
    <property type="match status" value="1"/>
</dbReference>
<evidence type="ECO:0000259" key="2">
    <source>
        <dbReference type="Pfam" id="PF07762"/>
    </source>
</evidence>
<evidence type="ECO:0000256" key="1">
    <source>
        <dbReference type="SAM" id="MobiDB-lite"/>
    </source>
</evidence>
<proteinExistence type="predicted"/>
<sequence length="442" mass="49546">MATRKRQHSFSLPDATLRPPALAPDNDDGAEIPWVLLEDYAYVAELYNATTAESTTWDGKRIQVTLCLARPPRVSYVCVYCPGLDHTEFPLAPEILATEEDLVLLRIIVSSRRDILKDMDYYIYQAAAGGPSLTRLVRPPSRYGFNSYSVGILRLHSASTDDSYVVAALCRSPSLDPGQFVLCHYNSKVPNSWSTDSVSLNEEQKLQFDSHVNSKVIVIGGDAGTMGFVDLWQGILFCDVLKVVEGSKPIPSLRYVALPPSILPGRYKGGDPRLSRDIAVVKDKEGHMIKFVALQIHWKPGQSPFDKDGWVSRTWKRPVSATCLEEDAWVVVCTRESSHIPVDRNPHFQVLPKLLDREGKPMAPFRGIDVCQPTLSLSEDNGTVYFMAKKNQYDEKAWVIAVDMRTNQLQGVAEFAAERTVFIRFAYAHSRISEYLTMRATV</sequence>
<dbReference type="Proteomes" id="UP000324897">
    <property type="component" value="Unassembled WGS sequence"/>
</dbReference>
<reference evidence="3 4" key="1">
    <citation type="journal article" date="2019" name="Sci. Rep.">
        <title>A high-quality genome of Eragrostis curvula grass provides insights into Poaceae evolution and supports new strategies to enhance forage quality.</title>
        <authorList>
            <person name="Carballo J."/>
            <person name="Santos B.A.C.M."/>
            <person name="Zappacosta D."/>
            <person name="Garbus I."/>
            <person name="Selva J.P."/>
            <person name="Gallo C.A."/>
            <person name="Diaz A."/>
            <person name="Albertini E."/>
            <person name="Caccamo M."/>
            <person name="Echenique V."/>
        </authorList>
    </citation>
    <scope>NUCLEOTIDE SEQUENCE [LARGE SCALE GENOMIC DNA]</scope>
    <source>
        <strain evidence="4">cv. Victoria</strain>
        <tissue evidence="3">Leaf</tissue>
    </source>
</reference>
<dbReference type="EMBL" id="RWGY01000009">
    <property type="protein sequence ID" value="TVU36670.1"/>
    <property type="molecule type" value="Genomic_DNA"/>
</dbReference>
<organism evidence="3 4">
    <name type="scientific">Eragrostis curvula</name>
    <name type="common">weeping love grass</name>
    <dbReference type="NCBI Taxonomy" id="38414"/>
    <lineage>
        <taxon>Eukaryota</taxon>
        <taxon>Viridiplantae</taxon>
        <taxon>Streptophyta</taxon>
        <taxon>Embryophyta</taxon>
        <taxon>Tracheophyta</taxon>
        <taxon>Spermatophyta</taxon>
        <taxon>Magnoliopsida</taxon>
        <taxon>Liliopsida</taxon>
        <taxon>Poales</taxon>
        <taxon>Poaceae</taxon>
        <taxon>PACMAD clade</taxon>
        <taxon>Chloridoideae</taxon>
        <taxon>Eragrostideae</taxon>
        <taxon>Eragrostidinae</taxon>
        <taxon>Eragrostis</taxon>
    </lineage>
</organism>
<dbReference type="PANTHER" id="PTHR33074">
    <property type="entry name" value="EXPRESSED PROTEIN-RELATED"/>
    <property type="match status" value="1"/>
</dbReference>
<keyword evidence="4" id="KW-1185">Reference proteome</keyword>
<dbReference type="InterPro" id="IPR011676">
    <property type="entry name" value="DUF1618"/>
</dbReference>
<evidence type="ECO:0000313" key="3">
    <source>
        <dbReference type="EMBL" id="TVU36670.1"/>
    </source>
</evidence>
<name>A0A5J9VNN8_9POAL</name>
<gene>
    <name evidence="3" type="ORF">EJB05_18614</name>
</gene>
<dbReference type="AlphaFoldDB" id="A0A5J9VNN8"/>
<feature type="non-terminal residue" evidence="3">
    <location>
        <position position="1"/>
    </location>
</feature>
<dbReference type="Pfam" id="PF07762">
    <property type="entry name" value="DUF1618"/>
    <property type="match status" value="1"/>
</dbReference>
<evidence type="ECO:0000313" key="4">
    <source>
        <dbReference type="Proteomes" id="UP000324897"/>
    </source>
</evidence>
<accession>A0A5J9VNN8</accession>
<feature type="region of interest" description="Disordered" evidence="1">
    <location>
        <begin position="1"/>
        <end position="24"/>
    </location>
</feature>
<protein>
    <recommendedName>
        <fullName evidence="2">DUF1618 domain-containing protein</fullName>
    </recommendedName>
</protein>
<feature type="domain" description="DUF1618" evidence="2">
    <location>
        <begin position="229"/>
        <end position="385"/>
    </location>
</feature>